<dbReference type="Proteomes" id="UP001057402">
    <property type="component" value="Chromosome 4"/>
</dbReference>
<name>A0ACB9R7R3_9MYRT</name>
<evidence type="ECO:0000313" key="2">
    <source>
        <dbReference type="Proteomes" id="UP001057402"/>
    </source>
</evidence>
<gene>
    <name evidence="1" type="ORF">MLD38_013055</name>
</gene>
<dbReference type="EMBL" id="CM042883">
    <property type="protein sequence ID" value="KAI4375151.1"/>
    <property type="molecule type" value="Genomic_DNA"/>
</dbReference>
<protein>
    <submittedName>
        <fullName evidence="1">Uncharacterized protein</fullName>
    </submittedName>
</protein>
<comment type="caution">
    <text evidence="1">The sequence shown here is derived from an EMBL/GenBank/DDBJ whole genome shotgun (WGS) entry which is preliminary data.</text>
</comment>
<evidence type="ECO:0000313" key="1">
    <source>
        <dbReference type="EMBL" id="KAI4375151.1"/>
    </source>
</evidence>
<proteinExistence type="predicted"/>
<reference evidence="2" key="1">
    <citation type="journal article" date="2023" name="Front. Plant Sci.">
        <title>Chromosomal-level genome assembly of Melastoma candidum provides insights into trichome evolution.</title>
        <authorList>
            <person name="Zhong Y."/>
            <person name="Wu W."/>
            <person name="Sun C."/>
            <person name="Zou P."/>
            <person name="Liu Y."/>
            <person name="Dai S."/>
            <person name="Zhou R."/>
        </authorList>
    </citation>
    <scope>NUCLEOTIDE SEQUENCE [LARGE SCALE GENOMIC DNA]</scope>
</reference>
<accession>A0ACB9R7R3</accession>
<keyword evidence="2" id="KW-1185">Reference proteome</keyword>
<sequence length="1871" mass="205688">MSFRSMDSRPPPSPNLRLQRHHHRRFPPSHQDPPANYRISSSPYQSPHQPPPPSLFSSEPYPPRSIPPPPLPQPPNPNYYRFSFPDAPTHHPLCSVSSNFQYFPPAARNREGIAASTEFSRIGLDQDLRPYSGRVERGPTFVSPARPEELLRSGTACYGGYDSSCSSRLYGIEVNRRSHELDSVGDGLEFRVGNVGCREHEFAGRFSNERHDDSCGSRCIGCPDKSYDVTLVKQVQKRSAFSRLQMPKVYHSPRKFDREWCFGSVYDDKNRSSQLRCKAVLLCPELAVKDSKNGDPVDLNVSFKSNSLVAKPVDPPSSSTFVLDDDSPPNAKRLRSSELFDMESDCLLLRNKFEEDLQRPNRTQSTVTEATGSRVVPNRGSPSKFNRPNNLMASIKDSSKLPVKKDIEQGTRKSNGFSVVVASSGLVKKETRVEEGIVAAGFGGNSHSNKNAVKTELRNSTDETRKFAKILNTDNAYPVAQLKAGALSIGKDPVTGPEQSVGVIRNKVAVPESDKKYGSLNKDDASVTNCELGKGKGEGGKFKMVLKANKTRPHLKIDNVLVKKSDTGNGKEEGAKVEILVSADQADGNSQSSIKVVSVREGSTVGPTSNVSEPIDGIVFSDSGERDGQLNKTSFSVADCQVISETSDVGEPKNVTKAEKSTYSGSEKGNLVVKRRVAKPEFGKKPGCSNEYDVLASNSEVGMGPGKFESWGAEKVFKADNVCADQILTTEAVPMRKVRNRGPKDVISCEDGELVLQREGTLSGGEAVDADLTSSVRLNNIPGNGTLGNLVNGMVQIDTLIDVSKSGLTLGQKKRKLSFSENRSRQTSTREHMGSLPNDNRIFSGRLPTTDEGARLSGIKCGPLSRVTLNVTELSCEKRGNTSLFDDANLLRTNNSVNNSLQIHKISNCVLLPGCSPVQNKLSERHKVGETKEGYITSRLKNDHNMEMVKIEEMDARASEKQDMGRCEMVLSNCSGEVHLHKAEKIKPHSPLGNLPPGSSFSTSIPCATGIEMLKNSDSSNELVESESYSTSDRISSEETEICLRSKVSICRTPLEQFPPQIMDNNSNEQTGKPTVQGLPLNADNHPVAHDIPFNSNSAKLILKDFPILEKPLHLPREDFRSSNLCQKGAGLPVEPKPCIPEQRAFPVRSSFISRTSKHSSSTTNCTWHRTSNLSAFVPGMQPSANVLPMKRNFSGANGKILDSSYVRKGNSLVRKPMALASHFVQSAVQKSTSSVKLEAENKNGYGKPINSSGYMKLFVSEGTVSSSERPSPPSGASSKNTFVSSEKLSTCSSAGSLVNIADVPTANTGQGSHLGFSSDDAVDSQSHRDQVNSANRNDMKIVSSNKILYVKLKSNKLVATKSLLDQAKVTESNKALTSSGYFKRKRNQLVRSSLGNSFSPVTSVHPVDAASEDHGTTQGLMPSWKCYQMVIPQLFPWKRPSYRRKLMKTSIGLNGRTFTASSQKLELLRKRDAVYTRSKHGLSLRRSKILSIGGASLKWSKSIERRSKKVNEEATRAVLEAQIGKREQKASTSSKAEKENNDSRGRIFRIGSQRYMMDPSRRTLQRLPDDESSKPTASETKKLLKKLYVPRRLLIGNDEYVRIGNGNQLIRNPKRRSRLLASEKVRWSLHTARQRLAKKKKYCQFFTRFGKCNKDDGKCPYIHDPSKIAVCTKFLNDLCSNKDCKLTHKIIPERMPDCSFFLQGLCANKNCPYRHVNVNPKAPTCEAFLRGYCMDGNECRKKHSYVCPVFGATGNCPQGSKCKFHHPKVPIKGKKRKRSREKKNGQDRYFGNMSRTTLEPGASITEKPLPVTHGETLDLPGFISLGSSDDETGDGGGIGDGTSDPLDLPCGDIDGLIKPLGVRELDLTTS</sequence>
<organism evidence="1 2">
    <name type="scientific">Melastoma candidum</name>
    <dbReference type="NCBI Taxonomy" id="119954"/>
    <lineage>
        <taxon>Eukaryota</taxon>
        <taxon>Viridiplantae</taxon>
        <taxon>Streptophyta</taxon>
        <taxon>Embryophyta</taxon>
        <taxon>Tracheophyta</taxon>
        <taxon>Spermatophyta</taxon>
        <taxon>Magnoliopsida</taxon>
        <taxon>eudicotyledons</taxon>
        <taxon>Gunneridae</taxon>
        <taxon>Pentapetalae</taxon>
        <taxon>rosids</taxon>
        <taxon>malvids</taxon>
        <taxon>Myrtales</taxon>
        <taxon>Melastomataceae</taxon>
        <taxon>Melastomatoideae</taxon>
        <taxon>Melastomateae</taxon>
        <taxon>Melastoma</taxon>
    </lineage>
</organism>